<gene>
    <name evidence="1" type="ORF">CRLFYP8_00987</name>
</gene>
<accession>A0A6N2XWS9</accession>
<dbReference type="EMBL" id="CACRTL010000004">
    <property type="protein sequence ID" value="VYT58989.1"/>
    <property type="molecule type" value="Genomic_DNA"/>
</dbReference>
<dbReference type="AlphaFoldDB" id="A0A6N2XWS9"/>
<sequence length="35" mass="3987">MAIKKKVVSLVKKVSKKYADNYSPGGMYKPTRNKK</sequence>
<protein>
    <submittedName>
        <fullName evidence="1">Uncharacterized protein</fullName>
    </submittedName>
</protein>
<organism evidence="1">
    <name type="scientific">Thomasclavelia ramosa</name>
    <dbReference type="NCBI Taxonomy" id="1547"/>
    <lineage>
        <taxon>Bacteria</taxon>
        <taxon>Bacillati</taxon>
        <taxon>Bacillota</taxon>
        <taxon>Erysipelotrichia</taxon>
        <taxon>Erysipelotrichales</taxon>
        <taxon>Coprobacillaceae</taxon>
        <taxon>Thomasclavelia</taxon>
    </lineage>
</organism>
<evidence type="ECO:0000313" key="1">
    <source>
        <dbReference type="EMBL" id="VYT58989.1"/>
    </source>
</evidence>
<proteinExistence type="predicted"/>
<name>A0A6N2XWS9_9FIRM</name>
<reference evidence="1" key="1">
    <citation type="submission" date="2019-11" db="EMBL/GenBank/DDBJ databases">
        <authorList>
            <person name="Feng L."/>
        </authorList>
    </citation>
    <scope>NUCLEOTIDE SEQUENCE</scope>
    <source>
        <strain evidence="1">CramosumLFYP8</strain>
    </source>
</reference>